<evidence type="ECO:0000313" key="3">
    <source>
        <dbReference type="Proteomes" id="UP000322634"/>
    </source>
</evidence>
<dbReference type="PANTHER" id="PTHR11695:SF294">
    <property type="entry name" value="RETICULON-4-INTERACTING PROTEIN 1, MITOCHONDRIAL"/>
    <property type="match status" value="1"/>
</dbReference>
<dbReference type="Gene3D" id="3.40.50.720">
    <property type="entry name" value="NAD(P)-binding Rossmann-like Domain"/>
    <property type="match status" value="1"/>
</dbReference>
<dbReference type="Gene3D" id="3.90.180.10">
    <property type="entry name" value="Medium-chain alcohol dehydrogenases, catalytic domain"/>
    <property type="match status" value="1"/>
</dbReference>
<dbReference type="CDD" id="cd08267">
    <property type="entry name" value="MDR1"/>
    <property type="match status" value="1"/>
</dbReference>
<name>A0A5D0TTS6_9ACTN</name>
<feature type="domain" description="Enoyl reductase (ER)" evidence="1">
    <location>
        <begin position="10"/>
        <end position="323"/>
    </location>
</feature>
<organism evidence="2 3">
    <name type="scientific">Actinomadura syzygii</name>
    <dbReference type="NCBI Taxonomy" id="1427538"/>
    <lineage>
        <taxon>Bacteria</taxon>
        <taxon>Bacillati</taxon>
        <taxon>Actinomycetota</taxon>
        <taxon>Actinomycetes</taxon>
        <taxon>Streptosporangiales</taxon>
        <taxon>Thermomonosporaceae</taxon>
        <taxon>Actinomadura</taxon>
    </lineage>
</organism>
<sequence>MKAIVQDGFGAPETLRAMEIETPEVGPDDVLVRVHAAGVNPYDWHILRGSPYVARLMPGGLGLTRPKERIAGLDAAGRVERVGANVRGLRPGDEVFGFCPGAFAEYARTKADQLAPKPAGLSFEEAAALPLAATTALRAVQDVAEARAGQRLLVNGAAGGIGTCAVQIAAAADVEVTGVCSTGNVELVRSIGAADVVDYTEDDFTRGRPPYDAILDNVGNRSRRHLRRALTPDGTLAINAGGAPDEVIGAIGPMVGAALLDRFVRQRLRVVPTLLRRDDLLAVAALVESGRLVPVLDRGHPLSDAAEAVGYVERGHARGKVVLTVP</sequence>
<comment type="caution">
    <text evidence="2">The sequence shown here is derived from an EMBL/GenBank/DDBJ whole genome shotgun (WGS) entry which is preliminary data.</text>
</comment>
<evidence type="ECO:0000259" key="1">
    <source>
        <dbReference type="SMART" id="SM00829"/>
    </source>
</evidence>
<keyword evidence="3" id="KW-1185">Reference proteome</keyword>
<dbReference type="PANTHER" id="PTHR11695">
    <property type="entry name" value="ALCOHOL DEHYDROGENASE RELATED"/>
    <property type="match status" value="1"/>
</dbReference>
<dbReference type="OrthoDB" id="3727682at2"/>
<gene>
    <name evidence="2" type="ORF">FXF65_36210</name>
</gene>
<dbReference type="SMART" id="SM00829">
    <property type="entry name" value="PKS_ER"/>
    <property type="match status" value="1"/>
</dbReference>
<dbReference type="Proteomes" id="UP000322634">
    <property type="component" value="Unassembled WGS sequence"/>
</dbReference>
<dbReference type="Pfam" id="PF13602">
    <property type="entry name" value="ADH_zinc_N_2"/>
    <property type="match status" value="1"/>
</dbReference>
<evidence type="ECO:0000313" key="2">
    <source>
        <dbReference type="EMBL" id="TYC09113.1"/>
    </source>
</evidence>
<dbReference type="SUPFAM" id="SSF51735">
    <property type="entry name" value="NAD(P)-binding Rossmann-fold domains"/>
    <property type="match status" value="1"/>
</dbReference>
<dbReference type="SUPFAM" id="SSF50129">
    <property type="entry name" value="GroES-like"/>
    <property type="match status" value="1"/>
</dbReference>
<dbReference type="GO" id="GO:0016491">
    <property type="term" value="F:oxidoreductase activity"/>
    <property type="evidence" value="ECO:0007669"/>
    <property type="project" value="InterPro"/>
</dbReference>
<dbReference type="InterPro" id="IPR020843">
    <property type="entry name" value="ER"/>
</dbReference>
<proteinExistence type="predicted"/>
<dbReference type="InterPro" id="IPR036291">
    <property type="entry name" value="NAD(P)-bd_dom_sf"/>
</dbReference>
<reference evidence="2 3" key="1">
    <citation type="submission" date="2019-08" db="EMBL/GenBank/DDBJ databases">
        <title>Actinomadura sp. nov. CYP1-5 isolated from mountain soil.</title>
        <authorList>
            <person name="Songsumanus A."/>
            <person name="Kuncharoen N."/>
            <person name="Kudo T."/>
            <person name="Yuki M."/>
            <person name="Igarashi Y."/>
            <person name="Tanasupawat S."/>
        </authorList>
    </citation>
    <scope>NUCLEOTIDE SEQUENCE [LARGE SCALE GENOMIC DNA]</scope>
    <source>
        <strain evidence="2 3">GKU157</strain>
    </source>
</reference>
<protein>
    <submittedName>
        <fullName evidence="2">NAD(P)-dependent alcohol dehydrogenase</fullName>
    </submittedName>
</protein>
<dbReference type="InterPro" id="IPR013154">
    <property type="entry name" value="ADH-like_N"/>
</dbReference>
<accession>A0A5D0TTS6</accession>
<dbReference type="EMBL" id="VSFF01000015">
    <property type="protein sequence ID" value="TYC09113.1"/>
    <property type="molecule type" value="Genomic_DNA"/>
</dbReference>
<dbReference type="AlphaFoldDB" id="A0A5D0TTS6"/>
<dbReference type="Pfam" id="PF08240">
    <property type="entry name" value="ADH_N"/>
    <property type="match status" value="1"/>
</dbReference>
<dbReference type="InterPro" id="IPR050700">
    <property type="entry name" value="YIM1/Zinc_Alcohol_DH_Fams"/>
</dbReference>
<dbReference type="InterPro" id="IPR011032">
    <property type="entry name" value="GroES-like_sf"/>
</dbReference>